<dbReference type="AlphaFoldDB" id="B1I871"/>
<accession>B1I871</accession>
<gene>
    <name evidence="1" type="ordered locus">SPH_1976</name>
</gene>
<organism evidence="1 2">
    <name type="scientific">Streptococcus pneumoniae (strain Hungary19A-6)</name>
    <dbReference type="NCBI Taxonomy" id="487214"/>
    <lineage>
        <taxon>Bacteria</taxon>
        <taxon>Bacillati</taxon>
        <taxon>Bacillota</taxon>
        <taxon>Bacilli</taxon>
        <taxon>Lactobacillales</taxon>
        <taxon>Streptococcaceae</taxon>
        <taxon>Streptococcus</taxon>
    </lineage>
</organism>
<name>B1I871_STRPI</name>
<dbReference type="EMBL" id="CP000936">
    <property type="protein sequence ID" value="ACA37301.1"/>
    <property type="molecule type" value="Genomic_DNA"/>
</dbReference>
<sequence>MLRQFRLGFFDVRMTECHLKWKERENFHDFLKFYCKDS</sequence>
<protein>
    <submittedName>
        <fullName evidence="1">Uncharacterized protein</fullName>
    </submittedName>
</protein>
<dbReference type="Proteomes" id="UP000002163">
    <property type="component" value="Chromosome"/>
</dbReference>
<evidence type="ECO:0000313" key="2">
    <source>
        <dbReference type="Proteomes" id="UP000002163"/>
    </source>
</evidence>
<dbReference type="HOGENOM" id="CLU_3333523_0_0_9"/>
<proteinExistence type="predicted"/>
<dbReference type="KEGG" id="spv:SPH_1976"/>
<evidence type="ECO:0000313" key="1">
    <source>
        <dbReference type="EMBL" id="ACA37301.1"/>
    </source>
</evidence>
<reference evidence="2" key="1">
    <citation type="journal article" date="2010" name="Genome Biol.">
        <title>Structure and dynamics of the pan-genome of Streptococcus pneumoniae and closely related species.</title>
        <authorList>
            <person name="Donati C."/>
            <person name="Hiller N.L."/>
            <person name="Tettelin H."/>
            <person name="Muzzi A."/>
            <person name="Croucher N.J."/>
            <person name="Angiuoli S.V."/>
            <person name="Oggioni M."/>
            <person name="Dunning Hotopp J.C."/>
            <person name="Hu F.Z."/>
            <person name="Riley D.R."/>
            <person name="Covacci A."/>
            <person name="Mitchell T.J."/>
            <person name="Bentley S.D."/>
            <person name="Kilian M."/>
            <person name="Ehrlich G.D."/>
            <person name="Rappuoli R."/>
            <person name="Moxon E.R."/>
            <person name="Masignani V."/>
        </authorList>
    </citation>
    <scope>NUCLEOTIDE SEQUENCE [LARGE SCALE GENOMIC DNA]</scope>
    <source>
        <strain evidence="2">Hungary19A-6</strain>
    </source>
</reference>